<dbReference type="EMBL" id="MU857075">
    <property type="protein sequence ID" value="KAK4150392.1"/>
    <property type="molecule type" value="Genomic_DNA"/>
</dbReference>
<gene>
    <name evidence="5" type="ORF">C8A00DRAFT_46206</name>
</gene>
<evidence type="ECO:0000256" key="1">
    <source>
        <dbReference type="ARBA" id="ARBA00006484"/>
    </source>
</evidence>
<dbReference type="PANTHER" id="PTHR43618:SF12">
    <property type="entry name" value="OXIDOREDUCTASE, SHORT-CHAIN DEHYDROGENASE_REDUCTASE FAMILY (AFU_ORTHOLOGUE AFUA_1G14540)"/>
    <property type="match status" value="1"/>
</dbReference>
<comment type="caution">
    <text evidence="5">The sequence shown here is derived from an EMBL/GenBank/DDBJ whole genome shotgun (WGS) entry which is preliminary data.</text>
</comment>
<dbReference type="FunFam" id="3.40.50.720:FF:000084">
    <property type="entry name" value="Short-chain dehydrogenase reductase"/>
    <property type="match status" value="1"/>
</dbReference>
<evidence type="ECO:0000313" key="5">
    <source>
        <dbReference type="EMBL" id="KAK4150392.1"/>
    </source>
</evidence>
<accession>A0AAN6VF97</accession>
<dbReference type="InterPro" id="IPR002347">
    <property type="entry name" value="SDR_fam"/>
</dbReference>
<dbReference type="InterPro" id="IPR036291">
    <property type="entry name" value="NAD(P)-bd_dom_sf"/>
</dbReference>
<reference evidence="5" key="2">
    <citation type="submission" date="2023-05" db="EMBL/GenBank/DDBJ databases">
        <authorList>
            <consortium name="Lawrence Berkeley National Laboratory"/>
            <person name="Steindorff A."/>
            <person name="Hensen N."/>
            <person name="Bonometti L."/>
            <person name="Westerberg I."/>
            <person name="Brannstrom I.O."/>
            <person name="Guillou S."/>
            <person name="Cros-Aarteil S."/>
            <person name="Calhoun S."/>
            <person name="Haridas S."/>
            <person name="Kuo A."/>
            <person name="Mondo S."/>
            <person name="Pangilinan J."/>
            <person name="Riley R."/>
            <person name="Labutti K."/>
            <person name="Andreopoulos B."/>
            <person name="Lipzen A."/>
            <person name="Chen C."/>
            <person name="Yanf M."/>
            <person name="Daum C."/>
            <person name="Ng V."/>
            <person name="Clum A."/>
            <person name="Ohm R."/>
            <person name="Martin F."/>
            <person name="Silar P."/>
            <person name="Natvig D."/>
            <person name="Lalanne C."/>
            <person name="Gautier V."/>
            <person name="Ament-Velasquez S.L."/>
            <person name="Kruys A."/>
            <person name="Hutchinson M.I."/>
            <person name="Powell A.J."/>
            <person name="Barry K."/>
            <person name="Miller A.N."/>
            <person name="Grigoriev I.V."/>
            <person name="Debuchy R."/>
            <person name="Gladieux P."/>
            <person name="Thoren M.H."/>
            <person name="Johannesson H."/>
        </authorList>
    </citation>
    <scope>NUCLEOTIDE SEQUENCE</scope>
    <source>
        <strain evidence="5">CBS 538.74</strain>
    </source>
</reference>
<reference evidence="5" key="1">
    <citation type="journal article" date="2023" name="Mol. Phylogenet. Evol.">
        <title>Genome-scale phylogeny and comparative genomics of the fungal order Sordariales.</title>
        <authorList>
            <person name="Hensen N."/>
            <person name="Bonometti L."/>
            <person name="Westerberg I."/>
            <person name="Brannstrom I.O."/>
            <person name="Guillou S."/>
            <person name="Cros-Aarteil S."/>
            <person name="Calhoun S."/>
            <person name="Haridas S."/>
            <person name="Kuo A."/>
            <person name="Mondo S."/>
            <person name="Pangilinan J."/>
            <person name="Riley R."/>
            <person name="LaButti K."/>
            <person name="Andreopoulos B."/>
            <person name="Lipzen A."/>
            <person name="Chen C."/>
            <person name="Yan M."/>
            <person name="Daum C."/>
            <person name="Ng V."/>
            <person name="Clum A."/>
            <person name="Steindorff A."/>
            <person name="Ohm R.A."/>
            <person name="Martin F."/>
            <person name="Silar P."/>
            <person name="Natvig D.O."/>
            <person name="Lalanne C."/>
            <person name="Gautier V."/>
            <person name="Ament-Velasquez S.L."/>
            <person name="Kruys A."/>
            <person name="Hutchinson M.I."/>
            <person name="Powell A.J."/>
            <person name="Barry K."/>
            <person name="Miller A.N."/>
            <person name="Grigoriev I.V."/>
            <person name="Debuchy R."/>
            <person name="Gladieux P."/>
            <person name="Hiltunen Thoren M."/>
            <person name="Johannesson H."/>
        </authorList>
    </citation>
    <scope>NUCLEOTIDE SEQUENCE</scope>
    <source>
        <strain evidence="5">CBS 538.74</strain>
    </source>
</reference>
<dbReference type="PRINTS" id="PR00080">
    <property type="entry name" value="SDRFAMILY"/>
</dbReference>
<dbReference type="PRINTS" id="PR00081">
    <property type="entry name" value="GDHRDH"/>
</dbReference>
<keyword evidence="2" id="KW-0521">NADP</keyword>
<dbReference type="PROSITE" id="PS00061">
    <property type="entry name" value="ADH_SHORT"/>
    <property type="match status" value="1"/>
</dbReference>
<dbReference type="InterPro" id="IPR052178">
    <property type="entry name" value="Sec_Metab_Biosynth_SDR"/>
</dbReference>
<evidence type="ECO:0000256" key="4">
    <source>
        <dbReference type="RuleBase" id="RU000363"/>
    </source>
</evidence>
<evidence type="ECO:0000256" key="2">
    <source>
        <dbReference type="ARBA" id="ARBA00022857"/>
    </source>
</evidence>
<organism evidence="5 6">
    <name type="scientific">Chaetomidium leptoderma</name>
    <dbReference type="NCBI Taxonomy" id="669021"/>
    <lineage>
        <taxon>Eukaryota</taxon>
        <taxon>Fungi</taxon>
        <taxon>Dikarya</taxon>
        <taxon>Ascomycota</taxon>
        <taxon>Pezizomycotina</taxon>
        <taxon>Sordariomycetes</taxon>
        <taxon>Sordariomycetidae</taxon>
        <taxon>Sordariales</taxon>
        <taxon>Chaetomiaceae</taxon>
        <taxon>Chaetomidium</taxon>
    </lineage>
</organism>
<dbReference type="GO" id="GO:0016491">
    <property type="term" value="F:oxidoreductase activity"/>
    <property type="evidence" value="ECO:0007669"/>
    <property type="project" value="UniProtKB-KW"/>
</dbReference>
<dbReference type="InterPro" id="IPR020904">
    <property type="entry name" value="Sc_DH/Rdtase_CS"/>
</dbReference>
<keyword evidence="6" id="KW-1185">Reference proteome</keyword>
<dbReference type="Proteomes" id="UP001302745">
    <property type="component" value="Unassembled WGS sequence"/>
</dbReference>
<comment type="similarity">
    <text evidence="1 4">Belongs to the short-chain dehydrogenases/reductases (SDR) family.</text>
</comment>
<proteinExistence type="inferred from homology"/>
<dbReference type="Gene3D" id="3.40.50.720">
    <property type="entry name" value="NAD(P)-binding Rossmann-like Domain"/>
    <property type="match status" value="1"/>
</dbReference>
<dbReference type="SUPFAM" id="SSF51735">
    <property type="entry name" value="NAD(P)-binding Rossmann-fold domains"/>
    <property type="match status" value="1"/>
</dbReference>
<keyword evidence="3" id="KW-0560">Oxidoreductase</keyword>
<evidence type="ECO:0000256" key="3">
    <source>
        <dbReference type="ARBA" id="ARBA00023002"/>
    </source>
</evidence>
<dbReference type="PANTHER" id="PTHR43618">
    <property type="entry name" value="7-ALPHA-HYDROXYSTEROID DEHYDROGENASE"/>
    <property type="match status" value="1"/>
</dbReference>
<dbReference type="Pfam" id="PF00106">
    <property type="entry name" value="adh_short"/>
    <property type="match status" value="1"/>
</dbReference>
<dbReference type="AlphaFoldDB" id="A0AAN6VF97"/>
<name>A0AAN6VF97_9PEZI</name>
<protein>
    <submittedName>
        <fullName evidence="5">Uncharacterized protein</fullName>
    </submittedName>
</protein>
<evidence type="ECO:0000313" key="6">
    <source>
        <dbReference type="Proteomes" id="UP001302745"/>
    </source>
</evidence>
<sequence>MAEAQLHDFPSLFSLEGKVAVVTGGSRGLGLSAASALLQAGATKVFISSRKPAACEAACQTLNALPNLRPGARAIPVPADSATLEGVRHLLSQVAAQTDHVDILLANAGATWGEAFDTHPDGAFAKVMDLNVRGVFNVIREFAPLLQRRACVEDPSRVVITASVAGLGVGTLGKQGTYGYSASKAAVLHLGRNLALELGPRGITVNSICPGFFPSKMSNGLLELSGGVEEMGKGNPMRRLGRSEDIAGVVVYLTSRAGGHVNGAAIEIDGGALWSRGQLDVKL</sequence>